<evidence type="ECO:0000313" key="1">
    <source>
        <dbReference type="EMBL" id="KAF4980999.1"/>
    </source>
</evidence>
<comment type="caution">
    <text evidence="1">The sequence shown here is derived from an EMBL/GenBank/DDBJ whole genome shotgun (WGS) entry which is preliminary data.</text>
</comment>
<accession>A0A8H4UPY6</accession>
<organism evidence="1 2">
    <name type="scientific">Fusarium zealandicum</name>
    <dbReference type="NCBI Taxonomy" id="1053134"/>
    <lineage>
        <taxon>Eukaryota</taxon>
        <taxon>Fungi</taxon>
        <taxon>Dikarya</taxon>
        <taxon>Ascomycota</taxon>
        <taxon>Pezizomycotina</taxon>
        <taxon>Sordariomycetes</taxon>
        <taxon>Hypocreomycetidae</taxon>
        <taxon>Hypocreales</taxon>
        <taxon>Nectriaceae</taxon>
        <taxon>Fusarium</taxon>
        <taxon>Fusarium staphyleae species complex</taxon>
    </lineage>
</organism>
<dbReference type="EMBL" id="JABEYC010000190">
    <property type="protein sequence ID" value="KAF4980999.1"/>
    <property type="molecule type" value="Genomic_DNA"/>
</dbReference>
<dbReference type="AlphaFoldDB" id="A0A8H4UPY6"/>
<evidence type="ECO:0000313" key="2">
    <source>
        <dbReference type="Proteomes" id="UP000635477"/>
    </source>
</evidence>
<reference evidence="1" key="2">
    <citation type="submission" date="2020-05" db="EMBL/GenBank/DDBJ databases">
        <authorList>
            <person name="Kim H.-S."/>
            <person name="Proctor R.H."/>
            <person name="Brown D.W."/>
        </authorList>
    </citation>
    <scope>NUCLEOTIDE SEQUENCE</scope>
    <source>
        <strain evidence="1">NRRL 22465</strain>
    </source>
</reference>
<reference evidence="1" key="1">
    <citation type="journal article" date="2020" name="BMC Genomics">
        <title>Correction to: Identification and distribution of gene clusters required for synthesis of sphingolipid metabolism inhibitors in diverse species of the filamentous fungus Fusarium.</title>
        <authorList>
            <person name="Kim H.S."/>
            <person name="Lohmar J.M."/>
            <person name="Busman M."/>
            <person name="Brown D.W."/>
            <person name="Naumann T.A."/>
            <person name="Divon H.H."/>
            <person name="Lysoe E."/>
            <person name="Uhlig S."/>
            <person name="Proctor R.H."/>
        </authorList>
    </citation>
    <scope>NUCLEOTIDE SEQUENCE</scope>
    <source>
        <strain evidence="1">NRRL 22465</strain>
    </source>
</reference>
<sequence length="84" mass="9317">MCRRVILYAVCPTCQREHDVENGPQTMCQEAVNADPPYFGACMTHTSFTYEKIAPLPMWPKKRYCPACRNASKNSADGGSGQAD</sequence>
<name>A0A8H4UPY6_9HYPO</name>
<protein>
    <submittedName>
        <fullName evidence="1">Uncharacterized protein</fullName>
    </submittedName>
</protein>
<gene>
    <name evidence="1" type="ORF">FZEAL_3114</name>
</gene>
<keyword evidence="2" id="KW-1185">Reference proteome</keyword>
<dbReference type="Proteomes" id="UP000635477">
    <property type="component" value="Unassembled WGS sequence"/>
</dbReference>
<proteinExistence type="predicted"/>